<comment type="caution">
    <text evidence="11">The sequence shown here is derived from an EMBL/GenBank/DDBJ whole genome shotgun (WGS) entry which is preliminary data.</text>
</comment>
<accession>A0AA38JBF8</accession>
<name>A0AA38JBF8_9CUCU</name>
<comment type="subcellular location">
    <subcellularLocation>
        <location evidence="1 10">Cell membrane</location>
        <topology evidence="1 10">Multi-pass membrane protein</topology>
    </subcellularLocation>
</comment>
<dbReference type="GO" id="GO:0004984">
    <property type="term" value="F:olfactory receptor activity"/>
    <property type="evidence" value="ECO:0007669"/>
    <property type="project" value="InterPro"/>
</dbReference>
<keyword evidence="4 10" id="KW-0812">Transmembrane</keyword>
<feature type="transmembrane region" description="Helical" evidence="10">
    <location>
        <begin position="167"/>
        <end position="186"/>
    </location>
</feature>
<protein>
    <recommendedName>
        <fullName evidence="10">Odorant receptor</fullName>
    </recommendedName>
</protein>
<evidence type="ECO:0000256" key="6">
    <source>
        <dbReference type="ARBA" id="ARBA00022989"/>
    </source>
</evidence>
<dbReference type="Pfam" id="PF02949">
    <property type="entry name" value="7tm_6"/>
    <property type="match status" value="1"/>
</dbReference>
<sequence>MQNITQRSFGINLILMTILNLYPPDKLTFSFKVRAYSIFLISVPPIPVFGVLYFLVEKGLTTTEFNENAFLIAEMTCQVGKFLPFITNGTRIKKCIHFFESVQFAPQQKRQKEIINKCCRTCKRNSMIFLVSIVAGIIFFASKPLLMGKGHKLPANIWLPFDSKSNPVVFGCVYVFIIFGVAYAAFGCAAIDPLIGGLVCLAIGQLRALKDNLQYLNEYAETQNEDFQSDRAKVVQIIISRCVDQHNAILRFVGEYEVCFSVSAFSQIMGSTLVICFSCLQISKLEPMSFDFVSMITYLSIVLAQIYVYCYYGTILFEESNSLNDAIYMGTWYECDLQTRKSLIVLMERSKRPLIITVGKVLELSVDTFAAILRKSYSLLAVLQNS</sequence>
<dbReference type="GO" id="GO:0005886">
    <property type="term" value="C:plasma membrane"/>
    <property type="evidence" value="ECO:0007669"/>
    <property type="project" value="UniProtKB-SubCell"/>
</dbReference>
<feature type="transmembrane region" description="Helical" evidence="10">
    <location>
        <begin position="7"/>
        <end position="23"/>
    </location>
</feature>
<feature type="transmembrane region" description="Helical" evidence="10">
    <location>
        <begin position="35"/>
        <end position="56"/>
    </location>
</feature>
<feature type="transmembrane region" description="Helical" evidence="10">
    <location>
        <begin position="292"/>
        <end position="314"/>
    </location>
</feature>
<evidence type="ECO:0000256" key="8">
    <source>
        <dbReference type="ARBA" id="ARBA00023170"/>
    </source>
</evidence>
<dbReference type="PANTHER" id="PTHR21137">
    <property type="entry name" value="ODORANT RECEPTOR"/>
    <property type="match status" value="1"/>
</dbReference>
<dbReference type="GO" id="GO:0005549">
    <property type="term" value="F:odorant binding"/>
    <property type="evidence" value="ECO:0007669"/>
    <property type="project" value="InterPro"/>
</dbReference>
<evidence type="ECO:0000256" key="5">
    <source>
        <dbReference type="ARBA" id="ARBA00022725"/>
    </source>
</evidence>
<evidence type="ECO:0000256" key="7">
    <source>
        <dbReference type="ARBA" id="ARBA00023136"/>
    </source>
</evidence>
<dbReference type="Proteomes" id="UP001168821">
    <property type="component" value="Unassembled WGS sequence"/>
</dbReference>
<dbReference type="AlphaFoldDB" id="A0AA38JBF8"/>
<dbReference type="GO" id="GO:0007165">
    <property type="term" value="P:signal transduction"/>
    <property type="evidence" value="ECO:0007669"/>
    <property type="project" value="UniProtKB-KW"/>
</dbReference>
<evidence type="ECO:0000256" key="2">
    <source>
        <dbReference type="ARBA" id="ARBA00022475"/>
    </source>
</evidence>
<comment type="similarity">
    <text evidence="10">Belongs to the insect chemoreceptor superfamily. Heteromeric odorant receptor channel (TC 1.A.69) family.</text>
</comment>
<evidence type="ECO:0000313" key="12">
    <source>
        <dbReference type="Proteomes" id="UP001168821"/>
    </source>
</evidence>
<keyword evidence="7 10" id="KW-0472">Membrane</keyword>
<reference evidence="11" key="1">
    <citation type="journal article" date="2023" name="G3 (Bethesda)">
        <title>Whole genome assemblies of Zophobas morio and Tenebrio molitor.</title>
        <authorList>
            <person name="Kaur S."/>
            <person name="Stinson S.A."/>
            <person name="diCenzo G.C."/>
        </authorList>
    </citation>
    <scope>NUCLEOTIDE SEQUENCE</scope>
    <source>
        <strain evidence="11">QUZm001</strain>
    </source>
</reference>
<evidence type="ECO:0000256" key="1">
    <source>
        <dbReference type="ARBA" id="ARBA00004651"/>
    </source>
</evidence>
<evidence type="ECO:0000256" key="3">
    <source>
        <dbReference type="ARBA" id="ARBA00022606"/>
    </source>
</evidence>
<keyword evidence="6 10" id="KW-1133">Transmembrane helix</keyword>
<evidence type="ECO:0000256" key="4">
    <source>
        <dbReference type="ARBA" id="ARBA00022692"/>
    </source>
</evidence>
<feature type="transmembrane region" description="Helical" evidence="10">
    <location>
        <begin position="127"/>
        <end position="147"/>
    </location>
</feature>
<organism evidence="11 12">
    <name type="scientific">Zophobas morio</name>
    <dbReference type="NCBI Taxonomy" id="2755281"/>
    <lineage>
        <taxon>Eukaryota</taxon>
        <taxon>Metazoa</taxon>
        <taxon>Ecdysozoa</taxon>
        <taxon>Arthropoda</taxon>
        <taxon>Hexapoda</taxon>
        <taxon>Insecta</taxon>
        <taxon>Pterygota</taxon>
        <taxon>Neoptera</taxon>
        <taxon>Endopterygota</taxon>
        <taxon>Coleoptera</taxon>
        <taxon>Polyphaga</taxon>
        <taxon>Cucujiformia</taxon>
        <taxon>Tenebrionidae</taxon>
        <taxon>Zophobas</taxon>
    </lineage>
</organism>
<comment type="caution">
    <text evidence="10">Lacks conserved residue(s) required for the propagation of feature annotation.</text>
</comment>
<keyword evidence="2" id="KW-1003">Cell membrane</keyword>
<dbReference type="EMBL" id="JALNTZ010000001">
    <property type="protein sequence ID" value="KAJ3666959.1"/>
    <property type="molecule type" value="Genomic_DNA"/>
</dbReference>
<keyword evidence="5 10" id="KW-0552">Olfaction</keyword>
<keyword evidence="3 10" id="KW-0716">Sensory transduction</keyword>
<evidence type="ECO:0000256" key="9">
    <source>
        <dbReference type="ARBA" id="ARBA00023224"/>
    </source>
</evidence>
<feature type="transmembrane region" description="Helical" evidence="10">
    <location>
        <begin position="260"/>
        <end position="280"/>
    </location>
</feature>
<keyword evidence="12" id="KW-1185">Reference proteome</keyword>
<dbReference type="InterPro" id="IPR004117">
    <property type="entry name" value="7tm6_olfct_rcpt"/>
</dbReference>
<dbReference type="PANTHER" id="PTHR21137:SF35">
    <property type="entry name" value="ODORANT RECEPTOR 19A-RELATED"/>
    <property type="match status" value="1"/>
</dbReference>
<gene>
    <name evidence="11" type="ORF">Zmor_002377</name>
</gene>
<proteinExistence type="inferred from homology"/>
<evidence type="ECO:0000256" key="10">
    <source>
        <dbReference type="RuleBase" id="RU351113"/>
    </source>
</evidence>
<keyword evidence="8 10" id="KW-0675">Receptor</keyword>
<keyword evidence="9 10" id="KW-0807">Transducer</keyword>
<evidence type="ECO:0000313" key="11">
    <source>
        <dbReference type="EMBL" id="KAJ3666959.1"/>
    </source>
</evidence>